<keyword evidence="5" id="KW-0460">Magnesium</keyword>
<protein>
    <recommendedName>
        <fullName evidence="12">Integrase catalytic domain-containing protein</fullName>
    </recommendedName>
</protein>
<evidence type="ECO:0000256" key="9">
    <source>
        <dbReference type="ARBA" id="ARBA00023172"/>
    </source>
</evidence>
<dbReference type="Proteomes" id="UP001190700">
    <property type="component" value="Unassembled WGS sequence"/>
</dbReference>
<evidence type="ECO:0000256" key="7">
    <source>
        <dbReference type="ARBA" id="ARBA00022918"/>
    </source>
</evidence>
<dbReference type="InterPro" id="IPR001584">
    <property type="entry name" value="Integrase_cat-core"/>
</dbReference>
<keyword evidence="8" id="KW-0239">DNA-directed DNA polymerase</keyword>
<keyword evidence="11" id="KW-0472">Membrane</keyword>
<feature type="region of interest" description="Disordered" evidence="10">
    <location>
        <begin position="1"/>
        <end position="50"/>
    </location>
</feature>
<keyword evidence="9" id="KW-0233">DNA recombination</keyword>
<evidence type="ECO:0000256" key="10">
    <source>
        <dbReference type="SAM" id="MobiDB-lite"/>
    </source>
</evidence>
<dbReference type="GO" id="GO:0003887">
    <property type="term" value="F:DNA-directed DNA polymerase activity"/>
    <property type="evidence" value="ECO:0007669"/>
    <property type="project" value="UniProtKB-KW"/>
</dbReference>
<keyword evidence="8" id="KW-0548">Nucleotidyltransferase</keyword>
<dbReference type="GO" id="GO:0006310">
    <property type="term" value="P:DNA recombination"/>
    <property type="evidence" value="ECO:0007669"/>
    <property type="project" value="UniProtKB-KW"/>
</dbReference>
<keyword evidence="4" id="KW-0378">Hydrolase</keyword>
<dbReference type="GO" id="GO:0046872">
    <property type="term" value="F:metal ion binding"/>
    <property type="evidence" value="ECO:0007669"/>
    <property type="project" value="UniProtKB-KW"/>
</dbReference>
<evidence type="ECO:0000256" key="4">
    <source>
        <dbReference type="ARBA" id="ARBA00022801"/>
    </source>
</evidence>
<dbReference type="InterPro" id="IPR012337">
    <property type="entry name" value="RNaseH-like_sf"/>
</dbReference>
<dbReference type="PROSITE" id="PS50994">
    <property type="entry name" value="INTEGRASE"/>
    <property type="match status" value="1"/>
</dbReference>
<dbReference type="Gene3D" id="3.30.420.10">
    <property type="entry name" value="Ribonuclease H-like superfamily/Ribonuclease H"/>
    <property type="match status" value="1"/>
</dbReference>
<feature type="compositionally biased region" description="Acidic residues" evidence="10">
    <location>
        <begin position="936"/>
        <end position="963"/>
    </location>
</feature>
<evidence type="ECO:0000256" key="1">
    <source>
        <dbReference type="ARBA" id="ARBA00022722"/>
    </source>
</evidence>
<dbReference type="PANTHER" id="PTHR42648">
    <property type="entry name" value="TRANSPOSASE, PUTATIVE-RELATED"/>
    <property type="match status" value="1"/>
</dbReference>
<comment type="caution">
    <text evidence="13">The sequence shown here is derived from an EMBL/GenBank/DDBJ whole genome shotgun (WGS) entry which is preliminary data.</text>
</comment>
<dbReference type="Pfam" id="PF00665">
    <property type="entry name" value="rve"/>
    <property type="match status" value="1"/>
</dbReference>
<evidence type="ECO:0000313" key="14">
    <source>
        <dbReference type="Proteomes" id="UP001190700"/>
    </source>
</evidence>
<dbReference type="GO" id="GO:0015074">
    <property type="term" value="P:DNA integration"/>
    <property type="evidence" value="ECO:0007669"/>
    <property type="project" value="UniProtKB-KW"/>
</dbReference>
<feature type="region of interest" description="Disordered" evidence="10">
    <location>
        <begin position="931"/>
        <end position="987"/>
    </location>
</feature>
<feature type="compositionally biased region" description="Basic and acidic residues" evidence="10">
    <location>
        <begin position="978"/>
        <end position="987"/>
    </location>
</feature>
<dbReference type="AlphaFoldDB" id="A0AAE0GD72"/>
<evidence type="ECO:0000259" key="12">
    <source>
        <dbReference type="PROSITE" id="PS50994"/>
    </source>
</evidence>
<dbReference type="GO" id="GO:0016787">
    <property type="term" value="F:hydrolase activity"/>
    <property type="evidence" value="ECO:0007669"/>
    <property type="project" value="UniProtKB-KW"/>
</dbReference>
<evidence type="ECO:0000313" key="13">
    <source>
        <dbReference type="EMBL" id="KAK3275753.1"/>
    </source>
</evidence>
<dbReference type="InterPro" id="IPR057670">
    <property type="entry name" value="SH3_retrovirus"/>
</dbReference>
<feature type="transmembrane region" description="Helical" evidence="11">
    <location>
        <begin position="87"/>
        <end position="108"/>
    </location>
</feature>
<accession>A0AAE0GD72</accession>
<evidence type="ECO:0000256" key="3">
    <source>
        <dbReference type="ARBA" id="ARBA00022759"/>
    </source>
</evidence>
<reference evidence="13 14" key="1">
    <citation type="journal article" date="2015" name="Genome Biol. Evol.">
        <title>Comparative Genomics of a Bacterivorous Green Alga Reveals Evolutionary Causalities and Consequences of Phago-Mixotrophic Mode of Nutrition.</title>
        <authorList>
            <person name="Burns J.A."/>
            <person name="Paasch A."/>
            <person name="Narechania A."/>
            <person name="Kim E."/>
        </authorList>
    </citation>
    <scope>NUCLEOTIDE SEQUENCE [LARGE SCALE GENOMIC DNA]</scope>
    <source>
        <strain evidence="13 14">PLY_AMNH</strain>
    </source>
</reference>
<keyword evidence="2" id="KW-0479">Metal-binding</keyword>
<gene>
    <name evidence="13" type="ORF">CYMTET_16135</name>
</gene>
<dbReference type="InterPro" id="IPR039537">
    <property type="entry name" value="Retrotran_Ty1/copia-like"/>
</dbReference>
<evidence type="ECO:0000256" key="2">
    <source>
        <dbReference type="ARBA" id="ARBA00022723"/>
    </source>
</evidence>
<dbReference type="Pfam" id="PF25597">
    <property type="entry name" value="SH3_retrovirus"/>
    <property type="match status" value="1"/>
</dbReference>
<name>A0AAE0GD72_9CHLO</name>
<dbReference type="GO" id="GO:0004519">
    <property type="term" value="F:endonuclease activity"/>
    <property type="evidence" value="ECO:0007669"/>
    <property type="project" value="UniProtKB-KW"/>
</dbReference>
<proteinExistence type="predicted"/>
<dbReference type="PANTHER" id="PTHR42648:SF11">
    <property type="entry name" value="TRANSPOSON TY4-P GAG-POL POLYPROTEIN"/>
    <property type="match status" value="1"/>
</dbReference>
<keyword evidence="11" id="KW-0812">Transmembrane</keyword>
<dbReference type="GO" id="GO:0003964">
    <property type="term" value="F:RNA-directed DNA polymerase activity"/>
    <property type="evidence" value="ECO:0007669"/>
    <property type="project" value="UniProtKB-KW"/>
</dbReference>
<sequence length="987" mass="109707">MQDGTPLATVTGGATDGGTGSGGTGCGYYGRPGPDSGGSGSGRQEDTGSYYSDFTRLGRPPDTVQQMQLLQTVYTAQQEQQKRRHPAWTVLLLATALCILLQCINLAFLHAVPPTLDSGTHWSSTDGDHRWHSAGGVAQATEVMLAGMVAAGRFSSSALRSRTGNSSDWMWSRSEYTAWAVTHGSPEATRKLGTPAFDVSMFGDSLPVGEGNDHPALEHWHRLDDAFKKHWSGRYFYGNVPFGISMVDRLLTKGNQDFLADPQNTVYFWIVPYMPNHQIWHKTCTMQVLKVYPKGTKRLFSFLQKHTYTSSHPLTPAGEDGGPGRVFIDGTPFDICILYRDRDTPVTVSPFVEFHAVMGHGSTGCCLKLFDMPGVDLGRPRLSRQAIAAMPRCSQFCGVCCRTKLKQKPPGRHDEMRTLDIRPARIWQADMTGPITPVGCNGHLYRCHFFDLHSRFLFVYTITAKSEYYTCLVQFVGSVRSMGYTVESLIVHTDCAPEMGDAQCTAFYSQHGIKHRRSSPTVHTDNAYVENVTGKLSATIRALLLAAGMSDDYWPLAATHAGFIWNLSPHKPITTTPFHLLTGRHYPYSLLKVFGQHCHVVMDRQQRDRRQPGVSAKLQRTAWPGRFVGISVGSRAYKILDPTTNVVHYVGKPHWIHSYTDLGVVLRNFPDPKAAERAYDRTLVRPEPFDDSVDTAGLTVTGIGSYFDGEESQACVQLTASDGSMCWTTAVRFILATADGSHYRQLVHYLGRYRDLNAVNEHYPIWTMVKARQSVRDPVYSAILISTHRGHTRPYGVVLEPCPSEPAGWHIDLPAKLVIFPSTHSAAYLPFSDSYTCDVRTDFMFGSFSTVEEFLRDGPLDTLTHMFEVSAPEVTLPHGVRHALSSPQAEEWKAAMDKEVGDLVRQGKIELAHMPEDVTKMKIFKRIVAPPTLPEEAPEDDDDDDEQFSDGDNDGEESDDHGEEFDKQVMELMSSGDGVERAAEVKR</sequence>
<keyword evidence="6" id="KW-0229">DNA integration</keyword>
<feature type="compositionally biased region" description="Gly residues" evidence="10">
    <location>
        <begin position="14"/>
        <end position="41"/>
    </location>
</feature>
<organism evidence="13 14">
    <name type="scientific">Cymbomonas tetramitiformis</name>
    <dbReference type="NCBI Taxonomy" id="36881"/>
    <lineage>
        <taxon>Eukaryota</taxon>
        <taxon>Viridiplantae</taxon>
        <taxon>Chlorophyta</taxon>
        <taxon>Pyramimonadophyceae</taxon>
        <taxon>Pyramimonadales</taxon>
        <taxon>Pyramimonadaceae</taxon>
        <taxon>Cymbomonas</taxon>
    </lineage>
</organism>
<evidence type="ECO:0000256" key="8">
    <source>
        <dbReference type="ARBA" id="ARBA00022932"/>
    </source>
</evidence>
<keyword evidence="3" id="KW-0255">Endonuclease</keyword>
<keyword evidence="14" id="KW-1185">Reference proteome</keyword>
<feature type="domain" description="Integrase catalytic" evidence="12">
    <location>
        <begin position="419"/>
        <end position="585"/>
    </location>
</feature>
<dbReference type="InterPro" id="IPR036397">
    <property type="entry name" value="RNaseH_sf"/>
</dbReference>
<dbReference type="GO" id="GO:0003676">
    <property type="term" value="F:nucleic acid binding"/>
    <property type="evidence" value="ECO:0007669"/>
    <property type="project" value="InterPro"/>
</dbReference>
<keyword evidence="1" id="KW-0540">Nuclease</keyword>
<keyword evidence="8" id="KW-0808">Transferase</keyword>
<evidence type="ECO:0000256" key="5">
    <source>
        <dbReference type="ARBA" id="ARBA00022842"/>
    </source>
</evidence>
<evidence type="ECO:0000256" key="6">
    <source>
        <dbReference type="ARBA" id="ARBA00022908"/>
    </source>
</evidence>
<keyword evidence="11" id="KW-1133">Transmembrane helix</keyword>
<keyword evidence="7" id="KW-0695">RNA-directed DNA polymerase</keyword>
<evidence type="ECO:0000256" key="11">
    <source>
        <dbReference type="SAM" id="Phobius"/>
    </source>
</evidence>
<dbReference type="EMBL" id="LGRX02007041">
    <property type="protein sequence ID" value="KAK3275753.1"/>
    <property type="molecule type" value="Genomic_DNA"/>
</dbReference>
<dbReference type="SUPFAM" id="SSF53098">
    <property type="entry name" value="Ribonuclease H-like"/>
    <property type="match status" value="1"/>
</dbReference>